<evidence type="ECO:0000313" key="2">
    <source>
        <dbReference type="Proteomes" id="UP000199529"/>
    </source>
</evidence>
<dbReference type="STRING" id="418495.SAMN05216215_109023"/>
<dbReference type="InterPro" id="IPR001310">
    <property type="entry name" value="Histidine_triad_HIT"/>
</dbReference>
<evidence type="ECO:0000313" key="1">
    <source>
        <dbReference type="EMBL" id="SDZ52865.1"/>
    </source>
</evidence>
<dbReference type="PANTHER" id="PTHR46648:SF1">
    <property type="entry name" value="ADENOSINE 5'-MONOPHOSPHORAMIDASE HNT1"/>
    <property type="match status" value="1"/>
</dbReference>
<keyword evidence="2" id="KW-1185">Reference proteome</keyword>
<protein>
    <submittedName>
        <fullName evidence="1">Diadenosine tetraphosphate (Ap4A) hydrolase</fullName>
    </submittedName>
</protein>
<sequence length="161" mass="17315">MDARREASGECLACDLASGAARLPGGRVHQTESWVVEHCIGPLGVGTLLVKPFRHVVHIAELTDAESAEIGPLLRRVAAAVEEVVRPEQVYVCLWSHSGGTPGHLHFVVQPATRDLMERFDGYGPKLQMAMFTDGAMPDEAAVEAICARFRAQLNTAGPTS</sequence>
<dbReference type="OrthoDB" id="3690933at2"/>
<gene>
    <name evidence="1" type="ORF">SAMN05216215_109023</name>
</gene>
<reference evidence="2" key="1">
    <citation type="submission" date="2016-10" db="EMBL/GenBank/DDBJ databases">
        <authorList>
            <person name="Varghese N."/>
            <person name="Submissions S."/>
        </authorList>
    </citation>
    <scope>NUCLEOTIDE SEQUENCE [LARGE SCALE GENOMIC DNA]</scope>
    <source>
        <strain evidence="2">CGMCC 4.3530</strain>
    </source>
</reference>
<dbReference type="GO" id="GO:0016787">
    <property type="term" value="F:hydrolase activity"/>
    <property type="evidence" value="ECO:0007669"/>
    <property type="project" value="UniProtKB-KW"/>
</dbReference>
<dbReference type="Proteomes" id="UP000199529">
    <property type="component" value="Unassembled WGS sequence"/>
</dbReference>
<proteinExistence type="predicted"/>
<dbReference type="InterPro" id="IPR036265">
    <property type="entry name" value="HIT-like_sf"/>
</dbReference>
<keyword evidence="1" id="KW-0378">Hydrolase</keyword>
<organism evidence="1 2">
    <name type="scientific">Saccharopolyspora shandongensis</name>
    <dbReference type="NCBI Taxonomy" id="418495"/>
    <lineage>
        <taxon>Bacteria</taxon>
        <taxon>Bacillati</taxon>
        <taxon>Actinomycetota</taxon>
        <taxon>Actinomycetes</taxon>
        <taxon>Pseudonocardiales</taxon>
        <taxon>Pseudonocardiaceae</taxon>
        <taxon>Saccharopolyspora</taxon>
    </lineage>
</organism>
<dbReference type="RefSeq" id="WP_093278390.1">
    <property type="nucleotide sequence ID" value="NZ_FNOK01000090.1"/>
</dbReference>
<dbReference type="GO" id="GO:0009117">
    <property type="term" value="P:nucleotide metabolic process"/>
    <property type="evidence" value="ECO:0007669"/>
    <property type="project" value="TreeGrafter"/>
</dbReference>
<accession>A0A1H3TT42</accession>
<name>A0A1H3TT42_9PSEU</name>
<dbReference type="SUPFAM" id="SSF54197">
    <property type="entry name" value="HIT-like"/>
    <property type="match status" value="1"/>
</dbReference>
<dbReference type="PANTHER" id="PTHR46648">
    <property type="entry name" value="HIT FAMILY PROTEIN 1"/>
    <property type="match status" value="1"/>
</dbReference>
<dbReference type="AlphaFoldDB" id="A0A1H3TT42"/>
<dbReference type="EMBL" id="FNOK01000090">
    <property type="protein sequence ID" value="SDZ52865.1"/>
    <property type="molecule type" value="Genomic_DNA"/>
</dbReference>
<dbReference type="Gene3D" id="3.30.428.10">
    <property type="entry name" value="HIT-like"/>
    <property type="match status" value="1"/>
</dbReference>